<organism evidence="4 5">
    <name type="scientific">Hesseltinella vesiculosa</name>
    <dbReference type="NCBI Taxonomy" id="101127"/>
    <lineage>
        <taxon>Eukaryota</taxon>
        <taxon>Fungi</taxon>
        <taxon>Fungi incertae sedis</taxon>
        <taxon>Mucoromycota</taxon>
        <taxon>Mucoromycotina</taxon>
        <taxon>Mucoromycetes</taxon>
        <taxon>Mucorales</taxon>
        <taxon>Cunninghamellaceae</taxon>
        <taxon>Hesseltinella</taxon>
    </lineage>
</organism>
<evidence type="ECO:0000256" key="2">
    <source>
        <dbReference type="SAM" id="MobiDB-lite"/>
    </source>
</evidence>
<feature type="region of interest" description="Disordered" evidence="2">
    <location>
        <begin position="466"/>
        <end position="496"/>
    </location>
</feature>
<dbReference type="InterPro" id="IPR025941">
    <property type="entry name" value="Vps8_central_dom"/>
</dbReference>
<dbReference type="GO" id="GO:0030897">
    <property type="term" value="C:HOPS complex"/>
    <property type="evidence" value="ECO:0007669"/>
    <property type="project" value="TreeGrafter"/>
</dbReference>
<dbReference type="STRING" id="101127.A0A1X2GTS6"/>
<feature type="region of interest" description="Disordered" evidence="2">
    <location>
        <begin position="1"/>
        <end position="31"/>
    </location>
</feature>
<dbReference type="PANTHER" id="PTHR12616">
    <property type="entry name" value="VACUOLAR PROTEIN SORTING VPS41"/>
    <property type="match status" value="1"/>
</dbReference>
<dbReference type="Pfam" id="PF12816">
    <property type="entry name" value="TPR_Vps8"/>
    <property type="match status" value="1"/>
</dbReference>
<dbReference type="GO" id="GO:0034058">
    <property type="term" value="P:endosomal vesicle fusion"/>
    <property type="evidence" value="ECO:0007669"/>
    <property type="project" value="TreeGrafter"/>
</dbReference>
<dbReference type="Proteomes" id="UP000242146">
    <property type="component" value="Unassembled WGS sequence"/>
</dbReference>
<name>A0A1X2GTS6_9FUNG</name>
<comment type="similarity">
    <text evidence="1">Belongs to the VPS8 family.</text>
</comment>
<dbReference type="GO" id="GO:0006623">
    <property type="term" value="P:protein targeting to vacuole"/>
    <property type="evidence" value="ECO:0007669"/>
    <property type="project" value="InterPro"/>
</dbReference>
<dbReference type="SMART" id="SM00184">
    <property type="entry name" value="RING"/>
    <property type="match status" value="1"/>
</dbReference>
<dbReference type="EMBL" id="MCGT01000003">
    <property type="protein sequence ID" value="ORX61405.1"/>
    <property type="molecule type" value="Genomic_DNA"/>
</dbReference>
<dbReference type="PANTHER" id="PTHR12616:SF8">
    <property type="entry name" value="VACUOLAR PROTEIN SORTING-ASSOCIATED PROTEIN 8 HOMOLOG"/>
    <property type="match status" value="1"/>
</dbReference>
<feature type="domain" description="RING-type" evidence="3">
    <location>
        <begin position="1881"/>
        <end position="1954"/>
    </location>
</feature>
<feature type="compositionally biased region" description="Low complexity" evidence="2">
    <location>
        <begin position="1620"/>
        <end position="1632"/>
    </location>
</feature>
<evidence type="ECO:0000313" key="4">
    <source>
        <dbReference type="EMBL" id="ORX61405.1"/>
    </source>
</evidence>
<feature type="compositionally biased region" description="Polar residues" evidence="2">
    <location>
        <begin position="550"/>
        <end position="559"/>
    </location>
</feature>
<accession>A0A1X2GTS6</accession>
<dbReference type="InterPro" id="IPR059070">
    <property type="entry name" value="TPR_VPS8_2"/>
</dbReference>
<reference evidence="4 5" key="1">
    <citation type="submission" date="2016-07" db="EMBL/GenBank/DDBJ databases">
        <title>Pervasive Adenine N6-methylation of Active Genes in Fungi.</title>
        <authorList>
            <consortium name="DOE Joint Genome Institute"/>
            <person name="Mondo S.J."/>
            <person name="Dannebaum R.O."/>
            <person name="Kuo R.C."/>
            <person name="Labutti K."/>
            <person name="Haridas S."/>
            <person name="Kuo A."/>
            <person name="Salamov A."/>
            <person name="Ahrendt S.R."/>
            <person name="Lipzen A."/>
            <person name="Sullivan W."/>
            <person name="Andreopoulos W.B."/>
            <person name="Clum A."/>
            <person name="Lindquist E."/>
            <person name="Daum C."/>
            <person name="Ramamoorthy G.K."/>
            <person name="Gryganskyi A."/>
            <person name="Culley D."/>
            <person name="Magnuson J.K."/>
            <person name="James T.Y."/>
            <person name="O'Malley M.A."/>
            <person name="Stajich J.E."/>
            <person name="Spatafora J.W."/>
            <person name="Visel A."/>
            <person name="Grigoriev I.V."/>
        </authorList>
    </citation>
    <scope>NUCLEOTIDE SEQUENCE [LARGE SCALE GENOMIC DNA]</scope>
    <source>
        <strain evidence="4 5">NRRL 3301</strain>
    </source>
</reference>
<feature type="region of interest" description="Disordered" evidence="2">
    <location>
        <begin position="1901"/>
        <end position="1922"/>
    </location>
</feature>
<feature type="compositionally biased region" description="Low complexity" evidence="2">
    <location>
        <begin position="1904"/>
        <end position="1916"/>
    </location>
</feature>
<sequence length="1960" mass="217925">MESSSLSAFGLTDSRSSHPDDNAMEHSNSNDSLLFEDNYDALLKEVLEDDHDPEDTFELAMADHGIDIDLDAATAELPDELRAALEDRSLADKYLANLRTFMSHQRSRSMSSIASAKGDYASPTQASFTLPTMVSDAHHPHLRDPLSKVLDSVSYQTRMINGVQSLWELEQKLDGLKIPELDLPTVSETVIKARLNDLYKIQDDLFIHLHGGPLVRNNHRPAISDKKKREIDALLDQVAKEIGLYEEFVKRGQHLNLEHILNESDSSDEFPDSETISSLGHFDSVSEISRASSIYSPNGSATSSSLRGFQQEMYSSSASSITGSLYSSDSVSDQPPISELLVQGEQRQLARKGGIGMIMSESFKWTPLAKISDHMYSKETRQTSGLVSVLSVSGVIAIGTTRSIVFVYDYSQNLKCVLGDVRRAVDLGTVTSLAISADHTTIACGHSQGHIVIWDIRKPQQPIRTIDPIEPNQRSTPTSSLATNPAAHQGSPKEGHVKGTSILHLGFVGIKKSELVSGDDQGMAFYHVLYKVVMVNAVDTTRILGRYQNLSVPTTSPSDQPAESSPSALPSSVPKTRRPSTVFALRPLPLGQMFHPAENFGLVALLTPYKMIIVGLKPTPQTQYKFLKPKASTPTTLQSLGGSAERSQPHEHVCGCLAWLPVTKHAAKDGAKDKQLGRDTPLVTDPMLAFAWNNHLYIVRVSTERTEHTHTSRLMNPLGRKSKHSTKLDFVKSGECVLDDAIVALEWVNRQILVLFTPNEEMLLFDPKLMVVTERINVRPKQLVYHDAFISSLRDLANPESKPAINDASLDVNHDAIVDLTNLPEHANAKSIEMAYYHSIKSYKGKLFLLGLDQMFVGTLLSWVDRILALVRSGDFLHAIRLATAFYNGKWVQTVIGLPENEAQRKQVVGERLMELLVASLNYVFSRRQSATADGTAPLSSPTPNPILPTIPDQLYADLAECCVDACLGMDDIDFLFGTAYDKFADHEKAGPFLQVLEKYIVSEQLCDLPPAVMKDLVRHYSQQGHLDGLERIIWHVRPQSLDIDQVVSVCQREGLYEAMMYVWNRSMDDFVSPLVEMLKVIRQVMKAIHNPATSTVELEKKKRMATQAETVFDYLRMVLRGYSFPDGALMTSTSRASEARSTVYSFLFSGRCVVWPRVGGNLILTVDDEQATEPTYPYLRLLLRFNTKRFLAALEQAFEDPWLNGGDDMLTSTFEEDVMQGKVISRQIIINTLLDVMTTPAPMATLTQTTSTSTNTPASVASPRLLPSASASTVQSGINGTASTTISSLTADSGFRAPLAASDDPLLELYIFIANNLHKYTTFILLPLTAKQKILTRLTNDPHDRSRDEREMAVQQLLTVYTPNNEEYMTLMYEEAHFWNVLEDIYLRDKKYGKLVETYLKDSRETMATSLGEINGSDDDEDVLAAKRSRVFDCVAWLLDSHSALTDLQRQDVKGVMLVRIAQFVDMDGQRTAHFVDKYFGDHHDIIQRLREDGDDEEDEQMADKRIFSYLRGLLEPDWVEEVDKPKKKKKSPSPDKVGLSGLDFSAALLPATPSMPSPALPVFPPLQRQALEALYIDLMCQFDPSGVYDYLNTKLDLSLYGQPSPPSGPATQAVPIPSLSTSTRASSSSLRLDHGQESHLRTLLASCEHYGVMDAVVCLMEMLGDTQGALGKMLEVGKEKLAMILAILAVNEESKDVSSRQGWTFEDQSCMSNGLIGLGGVLRVGTRLCEQSMTEQDDDIENHWFRLLDIYVEASMEISSALDVKKHPKMESYLPVGVQQHLVQTSKSFVQSILTSLLLSTSPQVSLPRLLLRLIDSQTKGETTFEDFRDIFLSMLDTYKYEGQLLALTNRLFDRDVFLGVQDMVRQRGKGWRPQVMMCVICRGPILDVSLLQPDIWPSPPSTSSSSSTDSSPELPSPATPMSSGLMLFQCGHVYHRQCLHLQQETPQCLVCSHQKAS</sequence>
<dbReference type="InterPro" id="IPR015943">
    <property type="entry name" value="WD40/YVTN_repeat-like_dom_sf"/>
</dbReference>
<dbReference type="GO" id="GO:0005770">
    <property type="term" value="C:late endosome"/>
    <property type="evidence" value="ECO:0007669"/>
    <property type="project" value="TreeGrafter"/>
</dbReference>
<dbReference type="InterPro" id="IPR036322">
    <property type="entry name" value="WD40_repeat_dom_sf"/>
</dbReference>
<evidence type="ECO:0000256" key="1">
    <source>
        <dbReference type="ARBA" id="ARBA00009422"/>
    </source>
</evidence>
<dbReference type="Gene3D" id="2.130.10.10">
    <property type="entry name" value="YVTN repeat-like/Quinoprotein amine dehydrogenase"/>
    <property type="match status" value="1"/>
</dbReference>
<feature type="region of interest" description="Disordered" evidence="2">
    <location>
        <begin position="550"/>
        <end position="576"/>
    </location>
</feature>
<dbReference type="InterPro" id="IPR001841">
    <property type="entry name" value="Znf_RING"/>
</dbReference>
<dbReference type="SUPFAM" id="SSF50978">
    <property type="entry name" value="WD40 repeat-like"/>
    <property type="match status" value="1"/>
</dbReference>
<dbReference type="OrthoDB" id="289913at2759"/>
<dbReference type="Pfam" id="PF23410">
    <property type="entry name" value="Beta-prop_VPS8"/>
    <property type="match status" value="1"/>
</dbReference>
<feature type="compositionally biased region" description="Polar residues" evidence="2">
    <location>
        <begin position="472"/>
        <end position="483"/>
    </location>
</feature>
<proteinExistence type="inferred from homology"/>
<dbReference type="Pfam" id="PF25066">
    <property type="entry name" value="TPR_VPS8_2"/>
    <property type="match status" value="1"/>
</dbReference>
<dbReference type="InterPro" id="IPR045111">
    <property type="entry name" value="Vps41/Vps8"/>
</dbReference>
<evidence type="ECO:0000313" key="5">
    <source>
        <dbReference type="Proteomes" id="UP000242146"/>
    </source>
</evidence>
<feature type="compositionally biased region" description="Basic and acidic residues" evidence="2">
    <location>
        <begin position="15"/>
        <end position="24"/>
    </location>
</feature>
<feature type="compositionally biased region" description="Low complexity" evidence="2">
    <location>
        <begin position="561"/>
        <end position="574"/>
    </location>
</feature>
<gene>
    <name evidence="4" type="ORF">DM01DRAFT_1299341</name>
</gene>
<comment type="caution">
    <text evidence="4">The sequence shown here is derived from an EMBL/GenBank/DDBJ whole genome shotgun (WGS) entry which is preliminary data.</text>
</comment>
<protein>
    <recommendedName>
        <fullName evidence="3">RING-type domain-containing protein</fullName>
    </recommendedName>
</protein>
<feature type="region of interest" description="Disordered" evidence="2">
    <location>
        <begin position="1604"/>
        <end position="1634"/>
    </location>
</feature>
<evidence type="ECO:0000259" key="3">
    <source>
        <dbReference type="SMART" id="SM00184"/>
    </source>
</evidence>
<keyword evidence="5" id="KW-1185">Reference proteome</keyword>